<comment type="pathway">
    <text evidence="5">Cofactor biosynthesis; coenzyme A biosynthesis; CoA from (R)-pantothenate: step 5/5.</text>
</comment>
<dbReference type="AlphaFoldDB" id="A0A7G3GFP5"/>
<dbReference type="Gene3D" id="3.40.50.300">
    <property type="entry name" value="P-loop containing nucleotide triphosphate hydrolases"/>
    <property type="match status" value="1"/>
</dbReference>
<dbReference type="PANTHER" id="PTHR10695">
    <property type="entry name" value="DEPHOSPHO-COA KINASE-RELATED"/>
    <property type="match status" value="1"/>
</dbReference>
<dbReference type="GO" id="GO:0005524">
    <property type="term" value="F:ATP binding"/>
    <property type="evidence" value="ECO:0007669"/>
    <property type="project" value="UniProtKB-UniRule"/>
</dbReference>
<dbReference type="EMBL" id="CP025781">
    <property type="protein sequence ID" value="QBC45655.1"/>
    <property type="molecule type" value="Genomic_DNA"/>
</dbReference>
<feature type="binding site" evidence="5">
    <location>
        <begin position="11"/>
        <end position="16"/>
    </location>
    <ligand>
        <name>ATP</name>
        <dbReference type="ChEBI" id="CHEBI:30616"/>
    </ligand>
</feature>
<dbReference type="PANTHER" id="PTHR10695:SF46">
    <property type="entry name" value="BIFUNCTIONAL COENZYME A SYNTHASE-RELATED"/>
    <property type="match status" value="1"/>
</dbReference>
<dbReference type="GO" id="GO:0015937">
    <property type="term" value="P:coenzyme A biosynthetic process"/>
    <property type="evidence" value="ECO:0007669"/>
    <property type="project" value="UniProtKB-UniRule"/>
</dbReference>
<name>A0A7G3GFP5_9NEIS</name>
<dbReference type="InterPro" id="IPR001977">
    <property type="entry name" value="Depp_CoAkinase"/>
</dbReference>
<organism evidence="7 8">
    <name type="scientific">Iodobacter fluviatilis</name>
    <dbReference type="NCBI Taxonomy" id="537"/>
    <lineage>
        <taxon>Bacteria</taxon>
        <taxon>Pseudomonadati</taxon>
        <taxon>Pseudomonadota</taxon>
        <taxon>Betaproteobacteria</taxon>
        <taxon>Neisseriales</taxon>
        <taxon>Chitinibacteraceae</taxon>
        <taxon>Iodobacter</taxon>
    </lineage>
</organism>
<evidence type="ECO:0000256" key="5">
    <source>
        <dbReference type="HAMAP-Rule" id="MF_00376"/>
    </source>
</evidence>
<dbReference type="Pfam" id="PF01121">
    <property type="entry name" value="CoaE"/>
    <property type="match status" value="1"/>
</dbReference>
<keyword evidence="3 5" id="KW-0067">ATP-binding</keyword>
<keyword evidence="8" id="KW-1185">Reference proteome</keyword>
<dbReference type="PROSITE" id="PS51219">
    <property type="entry name" value="DPCK"/>
    <property type="match status" value="1"/>
</dbReference>
<dbReference type="GO" id="GO:0005737">
    <property type="term" value="C:cytoplasm"/>
    <property type="evidence" value="ECO:0007669"/>
    <property type="project" value="UniProtKB-SubCell"/>
</dbReference>
<evidence type="ECO:0000256" key="4">
    <source>
        <dbReference type="ARBA" id="ARBA00022993"/>
    </source>
</evidence>
<keyword evidence="5" id="KW-0808">Transferase</keyword>
<comment type="subcellular location">
    <subcellularLocation>
        <location evidence="5">Cytoplasm</location>
    </subcellularLocation>
</comment>
<gene>
    <name evidence="5" type="primary">coaE</name>
    <name evidence="7" type="ORF">C1H71_06520</name>
</gene>
<sequence>MRVIGLTGGIGSGKSTVARLFAEQGVPVIDTDEIAHALSTPPSPALAQIAQTFGPEFLSEDGSLDRVRMRQHVYAEPTAKKKLEAIFHPRIKDTAIQMLDALPEQTPYAILAVPLLFETGNYNQIIDRSLIVDCSIELQIARVQARNGLSQHEIEAIIASQCPRKARIELADDIILNETTLAHLQSTVSALHQRYQD</sequence>
<dbReference type="CDD" id="cd02022">
    <property type="entry name" value="DPCK"/>
    <property type="match status" value="1"/>
</dbReference>
<evidence type="ECO:0000313" key="7">
    <source>
        <dbReference type="EMBL" id="QBC45655.1"/>
    </source>
</evidence>
<dbReference type="GO" id="GO:0004140">
    <property type="term" value="F:dephospho-CoA kinase activity"/>
    <property type="evidence" value="ECO:0007669"/>
    <property type="project" value="UniProtKB-UniRule"/>
</dbReference>
<comment type="catalytic activity">
    <reaction evidence="5">
        <text>3'-dephospho-CoA + ATP = ADP + CoA + H(+)</text>
        <dbReference type="Rhea" id="RHEA:18245"/>
        <dbReference type="ChEBI" id="CHEBI:15378"/>
        <dbReference type="ChEBI" id="CHEBI:30616"/>
        <dbReference type="ChEBI" id="CHEBI:57287"/>
        <dbReference type="ChEBI" id="CHEBI:57328"/>
        <dbReference type="ChEBI" id="CHEBI:456216"/>
        <dbReference type="EC" id="2.7.1.24"/>
    </reaction>
</comment>
<keyword evidence="2 5" id="KW-0547">Nucleotide-binding</keyword>
<comment type="function">
    <text evidence="5">Catalyzes the phosphorylation of the 3'-hydroxyl group of dephosphocoenzyme A to form coenzyme A.</text>
</comment>
<dbReference type="UniPathway" id="UPA00241">
    <property type="reaction ID" value="UER00356"/>
</dbReference>
<protein>
    <recommendedName>
        <fullName evidence="5 6">Dephospho-CoA kinase</fullName>
        <ecNumber evidence="5 6">2.7.1.24</ecNumber>
    </recommendedName>
    <alternativeName>
        <fullName evidence="5">Dephosphocoenzyme A kinase</fullName>
    </alternativeName>
</protein>
<keyword evidence="4 5" id="KW-0173">Coenzyme A biosynthesis</keyword>
<dbReference type="Proteomes" id="UP000515917">
    <property type="component" value="Chromosome"/>
</dbReference>
<dbReference type="InterPro" id="IPR027417">
    <property type="entry name" value="P-loop_NTPase"/>
</dbReference>
<dbReference type="NCBIfam" id="TIGR00152">
    <property type="entry name" value="dephospho-CoA kinase"/>
    <property type="match status" value="1"/>
</dbReference>
<dbReference type="EC" id="2.7.1.24" evidence="5 6"/>
<dbReference type="HAMAP" id="MF_00376">
    <property type="entry name" value="Dephospho_CoA_kinase"/>
    <property type="match status" value="1"/>
</dbReference>
<evidence type="ECO:0000256" key="1">
    <source>
        <dbReference type="ARBA" id="ARBA00009018"/>
    </source>
</evidence>
<evidence type="ECO:0000256" key="3">
    <source>
        <dbReference type="ARBA" id="ARBA00022840"/>
    </source>
</evidence>
<evidence type="ECO:0000313" key="8">
    <source>
        <dbReference type="Proteomes" id="UP000515917"/>
    </source>
</evidence>
<accession>A0A7G3GFP5</accession>
<proteinExistence type="inferred from homology"/>
<dbReference type="RefSeq" id="WP_130105825.1">
    <property type="nucleotide sequence ID" value="NZ_CP025781.1"/>
</dbReference>
<dbReference type="KEGG" id="ifl:C1H71_06520"/>
<reference evidence="7 8" key="1">
    <citation type="submission" date="2018-01" db="EMBL/GenBank/DDBJ databases">
        <title>Genome sequence of Iodobacter sp. strain PCH194 isolated from Indian Trans-Himalaya.</title>
        <authorList>
            <person name="Kumar V."/>
            <person name="Thakur V."/>
            <person name="Kumar S."/>
            <person name="Singh D."/>
        </authorList>
    </citation>
    <scope>NUCLEOTIDE SEQUENCE [LARGE SCALE GENOMIC DNA]</scope>
    <source>
        <strain evidence="7 8">PCH194</strain>
    </source>
</reference>
<keyword evidence="5 7" id="KW-0418">Kinase</keyword>
<evidence type="ECO:0000256" key="2">
    <source>
        <dbReference type="ARBA" id="ARBA00022741"/>
    </source>
</evidence>
<keyword evidence="5" id="KW-0963">Cytoplasm</keyword>
<comment type="similarity">
    <text evidence="1 5">Belongs to the CoaE family.</text>
</comment>
<evidence type="ECO:0000256" key="6">
    <source>
        <dbReference type="NCBIfam" id="TIGR00152"/>
    </source>
</evidence>
<dbReference type="SUPFAM" id="SSF52540">
    <property type="entry name" value="P-loop containing nucleoside triphosphate hydrolases"/>
    <property type="match status" value="1"/>
</dbReference>